<protein>
    <submittedName>
        <fullName evidence="2">Uncharacterized protein</fullName>
    </submittedName>
</protein>
<dbReference type="InParanoid" id="A0A067NWH8"/>
<gene>
    <name evidence="2" type="ORF">PLEOSDRAFT_1077305</name>
</gene>
<dbReference type="Proteomes" id="UP000027073">
    <property type="component" value="Unassembled WGS sequence"/>
</dbReference>
<feature type="transmembrane region" description="Helical" evidence="1">
    <location>
        <begin position="185"/>
        <end position="208"/>
    </location>
</feature>
<feature type="transmembrane region" description="Helical" evidence="1">
    <location>
        <begin position="56"/>
        <end position="75"/>
    </location>
</feature>
<feature type="transmembrane region" description="Helical" evidence="1">
    <location>
        <begin position="20"/>
        <end position="44"/>
    </location>
</feature>
<organism evidence="2 3">
    <name type="scientific">Pleurotus ostreatus (strain PC15)</name>
    <name type="common">Oyster mushroom</name>
    <dbReference type="NCBI Taxonomy" id="1137138"/>
    <lineage>
        <taxon>Eukaryota</taxon>
        <taxon>Fungi</taxon>
        <taxon>Dikarya</taxon>
        <taxon>Basidiomycota</taxon>
        <taxon>Agaricomycotina</taxon>
        <taxon>Agaricomycetes</taxon>
        <taxon>Agaricomycetidae</taxon>
        <taxon>Agaricales</taxon>
        <taxon>Pleurotineae</taxon>
        <taxon>Pleurotaceae</taxon>
        <taxon>Pleurotus</taxon>
    </lineage>
</organism>
<sequence length="328" mass="36405">MPTSIDEPMDQLWLEQSINTAGYLGTIAYGLHIAVYSVATYYLLASRTPRRWRFHAFNTIIFAMGTIHIATTIRFDQQAWILERNYTGGPSAFLLHEESRPLRGYDGGPYAFLLHEESRPIVLVGLSAASIAGFLIDGLLLWRNYVVWRSWYVLILPGCVYIVNIVLTVANIVQSAHTYIGTWGPNLGIACWATSMTLNMLLTTLIAAKILYHRRRLLTNGLVNASAAYLGAASMLIETAFPVALISCIFIILYARQNTAENLFIPLIAQVYCVAPQLIIIQVYRGQAWSGATVTRAQECSTLPSPNAGPLEHNGKTIARHIDSHQPP</sequence>
<keyword evidence="1" id="KW-0812">Transmembrane</keyword>
<feature type="transmembrane region" description="Helical" evidence="1">
    <location>
        <begin position="264"/>
        <end position="284"/>
    </location>
</feature>
<evidence type="ECO:0000256" key="1">
    <source>
        <dbReference type="SAM" id="Phobius"/>
    </source>
</evidence>
<accession>A0A067NWH8</accession>
<dbReference type="AlphaFoldDB" id="A0A067NWH8"/>
<reference evidence="3" key="1">
    <citation type="journal article" date="2014" name="Proc. Natl. Acad. Sci. U.S.A.">
        <title>Extensive sampling of basidiomycete genomes demonstrates inadequacy of the white-rot/brown-rot paradigm for wood decay fungi.</title>
        <authorList>
            <person name="Riley R."/>
            <person name="Salamov A.A."/>
            <person name="Brown D.W."/>
            <person name="Nagy L.G."/>
            <person name="Floudas D."/>
            <person name="Held B.W."/>
            <person name="Levasseur A."/>
            <person name="Lombard V."/>
            <person name="Morin E."/>
            <person name="Otillar R."/>
            <person name="Lindquist E.A."/>
            <person name="Sun H."/>
            <person name="LaButti K.M."/>
            <person name="Schmutz J."/>
            <person name="Jabbour D."/>
            <person name="Luo H."/>
            <person name="Baker S.E."/>
            <person name="Pisabarro A.G."/>
            <person name="Walton J.D."/>
            <person name="Blanchette R.A."/>
            <person name="Henrissat B."/>
            <person name="Martin F."/>
            <person name="Cullen D."/>
            <person name="Hibbett D.S."/>
            <person name="Grigoriev I.V."/>
        </authorList>
    </citation>
    <scope>NUCLEOTIDE SEQUENCE [LARGE SCALE GENOMIC DNA]</scope>
    <source>
        <strain evidence="3">PC15</strain>
    </source>
</reference>
<dbReference type="OrthoDB" id="2796825at2759"/>
<feature type="transmembrane region" description="Helical" evidence="1">
    <location>
        <begin position="121"/>
        <end position="142"/>
    </location>
</feature>
<dbReference type="HOGENOM" id="CLU_044614_0_0_1"/>
<keyword evidence="1" id="KW-1133">Transmembrane helix</keyword>
<evidence type="ECO:0000313" key="2">
    <source>
        <dbReference type="EMBL" id="KDQ28502.1"/>
    </source>
</evidence>
<feature type="transmembrane region" description="Helical" evidence="1">
    <location>
        <begin position="151"/>
        <end position="173"/>
    </location>
</feature>
<keyword evidence="1" id="KW-0472">Membrane</keyword>
<dbReference type="VEuPathDB" id="FungiDB:PLEOSDRAFT_1077305"/>
<evidence type="ECO:0000313" key="3">
    <source>
        <dbReference type="Proteomes" id="UP000027073"/>
    </source>
</evidence>
<proteinExistence type="predicted"/>
<name>A0A067NWH8_PLEO1</name>
<feature type="transmembrane region" description="Helical" evidence="1">
    <location>
        <begin position="229"/>
        <end position="252"/>
    </location>
</feature>
<dbReference type="EMBL" id="KL198008">
    <property type="protein sequence ID" value="KDQ28502.1"/>
    <property type="molecule type" value="Genomic_DNA"/>
</dbReference>